<gene>
    <name evidence="8" type="ORF">OJ252_3580</name>
</gene>
<evidence type="ECO:0000313" key="8">
    <source>
        <dbReference type="EMBL" id="KAJ1605057.1"/>
    </source>
</evidence>
<comment type="subcellular location">
    <subcellularLocation>
        <location evidence="1">Nucleus</location>
    </subcellularLocation>
</comment>
<keyword evidence="9" id="KW-1185">Reference proteome</keyword>
<keyword evidence="6" id="KW-0175">Coiled coil</keyword>
<evidence type="ECO:0000256" key="5">
    <source>
        <dbReference type="ARBA" id="ARBA00023242"/>
    </source>
</evidence>
<name>A0ABQ8P1X3_9CRYT</name>
<keyword evidence="5" id="KW-0539">Nucleus</keyword>
<evidence type="ECO:0000256" key="4">
    <source>
        <dbReference type="ARBA" id="ARBA00023187"/>
    </source>
</evidence>
<dbReference type="Pfam" id="PF05700">
    <property type="entry name" value="BCAS2"/>
    <property type="match status" value="1"/>
</dbReference>
<feature type="region of interest" description="Disordered" evidence="7">
    <location>
        <begin position="55"/>
        <end position="91"/>
    </location>
</feature>
<accession>A0ABQ8P1X3</accession>
<keyword evidence="2" id="KW-0507">mRNA processing</keyword>
<keyword evidence="3" id="KW-0747">Spliceosome</keyword>
<organism evidence="8 9">
    <name type="scientific">Cryptosporidium canis</name>
    <dbReference type="NCBI Taxonomy" id="195482"/>
    <lineage>
        <taxon>Eukaryota</taxon>
        <taxon>Sar</taxon>
        <taxon>Alveolata</taxon>
        <taxon>Apicomplexa</taxon>
        <taxon>Conoidasida</taxon>
        <taxon>Coccidia</taxon>
        <taxon>Eucoccidiorida</taxon>
        <taxon>Eimeriorina</taxon>
        <taxon>Cryptosporidiidae</taxon>
        <taxon>Cryptosporidium</taxon>
    </lineage>
</organism>
<dbReference type="InterPro" id="IPR008409">
    <property type="entry name" value="SPF27"/>
</dbReference>
<dbReference type="Proteomes" id="UP001071777">
    <property type="component" value="Unassembled WGS sequence"/>
</dbReference>
<evidence type="ECO:0000256" key="3">
    <source>
        <dbReference type="ARBA" id="ARBA00022728"/>
    </source>
</evidence>
<feature type="compositionally biased region" description="Gly residues" evidence="7">
    <location>
        <begin position="55"/>
        <end position="66"/>
    </location>
</feature>
<sequence>MEGSLGSLYERGGYCSDDLANAYDVLSYLDDISPEEMQLAGKLVGEELQAVLGEVGGGSSGLGGGVEDAVGGAEQRREEEREEEREEGDSGAMEAIKRIGTEIEYGYVAGVNLQLLKEFGVDAWDDQVRRLERIKQRLQMEQKELNKSIRQISINRKRRQMEFRESQLGPLLDDLRRVRSENDSLSKLLVKVRKESTE</sequence>
<comment type="caution">
    <text evidence="8">The sequence shown here is derived from an EMBL/GenBank/DDBJ whole genome shotgun (WGS) entry which is preliminary data.</text>
</comment>
<evidence type="ECO:0000256" key="1">
    <source>
        <dbReference type="ARBA" id="ARBA00004123"/>
    </source>
</evidence>
<feature type="coiled-coil region" evidence="6">
    <location>
        <begin position="121"/>
        <end position="195"/>
    </location>
</feature>
<feature type="compositionally biased region" description="Acidic residues" evidence="7">
    <location>
        <begin position="80"/>
        <end position="89"/>
    </location>
</feature>
<reference evidence="8" key="1">
    <citation type="submission" date="2022-10" db="EMBL/GenBank/DDBJ databases">
        <title>Adaptive evolution leads to modifications in subtelomeric GC content in a zoonotic Cryptosporidium species.</title>
        <authorList>
            <person name="Li J."/>
            <person name="Feng Y."/>
            <person name="Xiao L."/>
        </authorList>
    </citation>
    <scope>NUCLEOTIDE SEQUENCE</scope>
    <source>
        <strain evidence="8">25894</strain>
    </source>
</reference>
<evidence type="ECO:0000313" key="9">
    <source>
        <dbReference type="Proteomes" id="UP001071777"/>
    </source>
</evidence>
<keyword evidence="4" id="KW-0508">mRNA splicing</keyword>
<evidence type="ECO:0000256" key="7">
    <source>
        <dbReference type="SAM" id="MobiDB-lite"/>
    </source>
</evidence>
<evidence type="ECO:0000256" key="2">
    <source>
        <dbReference type="ARBA" id="ARBA00022664"/>
    </source>
</evidence>
<dbReference type="EMBL" id="JAPCXB010000198">
    <property type="protein sequence ID" value="KAJ1605057.1"/>
    <property type="molecule type" value="Genomic_DNA"/>
</dbReference>
<protein>
    <submittedName>
        <fullName evidence="8">Uncharacterized protein</fullName>
    </submittedName>
</protein>
<proteinExistence type="predicted"/>
<evidence type="ECO:0000256" key="6">
    <source>
        <dbReference type="SAM" id="Coils"/>
    </source>
</evidence>